<proteinExistence type="inferred from homology"/>
<accession>A0A5C7H9I7</accession>
<dbReference type="Gene3D" id="3.40.50.1110">
    <property type="entry name" value="SGNH hydrolase"/>
    <property type="match status" value="1"/>
</dbReference>
<organism evidence="8 9">
    <name type="scientific">Acer yangbiense</name>
    <dbReference type="NCBI Taxonomy" id="1000413"/>
    <lineage>
        <taxon>Eukaryota</taxon>
        <taxon>Viridiplantae</taxon>
        <taxon>Streptophyta</taxon>
        <taxon>Embryophyta</taxon>
        <taxon>Tracheophyta</taxon>
        <taxon>Spermatophyta</taxon>
        <taxon>Magnoliopsida</taxon>
        <taxon>eudicotyledons</taxon>
        <taxon>Gunneridae</taxon>
        <taxon>Pentapetalae</taxon>
        <taxon>rosids</taxon>
        <taxon>malvids</taxon>
        <taxon>Sapindales</taxon>
        <taxon>Sapindaceae</taxon>
        <taxon>Hippocastanoideae</taxon>
        <taxon>Acereae</taxon>
        <taxon>Acer</taxon>
    </lineage>
</organism>
<evidence type="ECO:0000256" key="4">
    <source>
        <dbReference type="ARBA" id="ARBA00022729"/>
    </source>
</evidence>
<evidence type="ECO:0000256" key="2">
    <source>
        <dbReference type="ARBA" id="ARBA00008668"/>
    </source>
</evidence>
<gene>
    <name evidence="8" type="ORF">EZV62_018956</name>
</gene>
<evidence type="ECO:0000256" key="7">
    <source>
        <dbReference type="ARBA" id="ARBA00023098"/>
    </source>
</evidence>
<keyword evidence="9" id="KW-1185">Reference proteome</keyword>
<keyword evidence="4" id="KW-0732">Signal</keyword>
<evidence type="ECO:0000313" key="8">
    <source>
        <dbReference type="EMBL" id="TXG53700.1"/>
    </source>
</evidence>
<keyword evidence="5" id="KW-0378">Hydrolase</keyword>
<comment type="subcellular location">
    <subcellularLocation>
        <location evidence="1">Secreted</location>
    </subcellularLocation>
</comment>
<protein>
    <recommendedName>
        <fullName evidence="10">GDSL esterase/lipase</fullName>
    </recommendedName>
</protein>
<evidence type="ECO:0000256" key="5">
    <source>
        <dbReference type="ARBA" id="ARBA00022801"/>
    </source>
</evidence>
<dbReference type="PANTHER" id="PTHR45650">
    <property type="entry name" value="GDSL-LIKE LIPASE/ACYLHYDROLASE-RELATED"/>
    <property type="match status" value="1"/>
</dbReference>
<dbReference type="EMBL" id="VAHF01000009">
    <property type="protein sequence ID" value="TXG53700.1"/>
    <property type="molecule type" value="Genomic_DNA"/>
</dbReference>
<reference evidence="9" key="1">
    <citation type="journal article" date="2019" name="Gigascience">
        <title>De novo genome assembly of the endangered Acer yangbiense, a plant species with extremely small populations endemic to Yunnan Province, China.</title>
        <authorList>
            <person name="Yang J."/>
            <person name="Wariss H.M."/>
            <person name="Tao L."/>
            <person name="Zhang R."/>
            <person name="Yun Q."/>
            <person name="Hollingsworth P."/>
            <person name="Dao Z."/>
            <person name="Luo G."/>
            <person name="Guo H."/>
            <person name="Ma Y."/>
            <person name="Sun W."/>
        </authorList>
    </citation>
    <scope>NUCLEOTIDE SEQUENCE [LARGE SCALE GENOMIC DNA]</scope>
    <source>
        <strain evidence="9">cv. Malutang</strain>
    </source>
</reference>
<dbReference type="OrthoDB" id="1600564at2759"/>
<dbReference type="InterPro" id="IPR036514">
    <property type="entry name" value="SGNH_hydro_sf"/>
</dbReference>
<dbReference type="GO" id="GO:0016042">
    <property type="term" value="P:lipid catabolic process"/>
    <property type="evidence" value="ECO:0007669"/>
    <property type="project" value="UniProtKB-KW"/>
</dbReference>
<dbReference type="AlphaFoldDB" id="A0A5C7H9I7"/>
<keyword evidence="7" id="KW-0443">Lipid metabolism</keyword>
<dbReference type="InterPro" id="IPR001087">
    <property type="entry name" value="GDSL"/>
</dbReference>
<evidence type="ECO:0000256" key="1">
    <source>
        <dbReference type="ARBA" id="ARBA00004613"/>
    </source>
</evidence>
<dbReference type="GO" id="GO:0005576">
    <property type="term" value="C:extracellular region"/>
    <property type="evidence" value="ECO:0007669"/>
    <property type="project" value="UniProtKB-SubCell"/>
</dbReference>
<dbReference type="InterPro" id="IPR035669">
    <property type="entry name" value="SGNH_plant_lipase-like"/>
</dbReference>
<dbReference type="SUPFAM" id="SSF52266">
    <property type="entry name" value="SGNH hydrolase"/>
    <property type="match status" value="1"/>
</dbReference>
<dbReference type="GO" id="GO:0016788">
    <property type="term" value="F:hydrolase activity, acting on ester bonds"/>
    <property type="evidence" value="ECO:0007669"/>
    <property type="project" value="InterPro"/>
</dbReference>
<dbReference type="InterPro" id="IPR051238">
    <property type="entry name" value="GDSL_esterase/lipase"/>
</dbReference>
<evidence type="ECO:0008006" key="10">
    <source>
        <dbReference type="Google" id="ProtNLM"/>
    </source>
</evidence>
<evidence type="ECO:0000256" key="6">
    <source>
        <dbReference type="ARBA" id="ARBA00022963"/>
    </source>
</evidence>
<evidence type="ECO:0000313" key="9">
    <source>
        <dbReference type="Proteomes" id="UP000323000"/>
    </source>
</evidence>
<keyword evidence="3" id="KW-0964">Secreted</keyword>
<keyword evidence="6" id="KW-0442">Lipid degradation</keyword>
<comment type="similarity">
    <text evidence="2">Belongs to the 'GDSL' lipolytic enzyme family.</text>
</comment>
<name>A0A5C7H9I7_9ROSI</name>
<dbReference type="Pfam" id="PF00657">
    <property type="entry name" value="Lipase_GDSL"/>
    <property type="match status" value="1"/>
</dbReference>
<sequence>MWYLVTLSSLVNGGGAPQVPCYFTFGASLYDNGNNNAFVTAARANYPPYGIDFRRGPTGRFTNGRNTADIIGQDILKGVNYAPGSSGILDETGQHLGARISMNQQLLNHQSTISRIVSILGDNESASKLLSKCIYTVGIGNNDYIGNYFSRFYPTRSIYTIERYAEILIQQYSQRLKTLYNYGARKVALFGVPPLGCSPIVIAMLGTNGSLCVDIVNKAIQLFNAGLIPLIDELNKNQQDAKFIYLNSYHITMTPTTGFKFTNTPCCEVGGNNTLMLCIPFRTPCQNRSDYMYWDAMHPTEAANVKIIRYSRSFGYLPNRYSSSSSALIKGGFE</sequence>
<dbReference type="CDD" id="cd01837">
    <property type="entry name" value="SGNH_plant_lipase_like"/>
    <property type="match status" value="1"/>
</dbReference>
<dbReference type="PANTHER" id="PTHR45650:SF9">
    <property type="entry name" value="SGNH HYDROLASE-TYPE ESTERASE DOMAIN-CONTAINING PROTEIN"/>
    <property type="match status" value="1"/>
</dbReference>
<dbReference type="Proteomes" id="UP000323000">
    <property type="component" value="Chromosome 9"/>
</dbReference>
<evidence type="ECO:0000256" key="3">
    <source>
        <dbReference type="ARBA" id="ARBA00022525"/>
    </source>
</evidence>
<comment type="caution">
    <text evidence="8">The sequence shown here is derived from an EMBL/GenBank/DDBJ whole genome shotgun (WGS) entry which is preliminary data.</text>
</comment>